<dbReference type="EMBL" id="CAJNDS010002364">
    <property type="protein sequence ID" value="CAE7450302.1"/>
    <property type="molecule type" value="Genomic_DNA"/>
</dbReference>
<proteinExistence type="predicted"/>
<sequence>MDSSPSGKRKLVSCLAYSLRLSTRLNYRMTASILKCTLQELCDHPAVSTRRTISLYDALHVDDGAWHQHKPQGVGLHLHEAENRPNDADDYGECASSGAGGVMSMGTQTTHRVYTDDECRNIAQTLVANVVATTEASLQTLQRRIYELERDAGLCELEQPGSGEASLPMQPFGPALDDAREEKPRESSVQPFGRVLDDASEDEPCESSQCLDLPENAGIQALIEQQRLRRLAIRDLRRISRVFSAKL</sequence>
<keyword evidence="3" id="KW-1185">Reference proteome</keyword>
<reference evidence="2" key="1">
    <citation type="submission" date="2021-02" db="EMBL/GenBank/DDBJ databases">
        <authorList>
            <person name="Dougan E. K."/>
            <person name="Rhodes N."/>
            <person name="Thang M."/>
            <person name="Chan C."/>
        </authorList>
    </citation>
    <scope>NUCLEOTIDE SEQUENCE</scope>
</reference>
<feature type="compositionally biased region" description="Basic and acidic residues" evidence="1">
    <location>
        <begin position="177"/>
        <end position="186"/>
    </location>
</feature>
<dbReference type="AlphaFoldDB" id="A0A812RST7"/>
<dbReference type="Proteomes" id="UP000604046">
    <property type="component" value="Unassembled WGS sequence"/>
</dbReference>
<gene>
    <name evidence="2" type="ORF">SNAT2548_LOCUS24622</name>
</gene>
<evidence type="ECO:0000313" key="3">
    <source>
        <dbReference type="Proteomes" id="UP000604046"/>
    </source>
</evidence>
<comment type="caution">
    <text evidence="2">The sequence shown here is derived from an EMBL/GenBank/DDBJ whole genome shotgun (WGS) entry which is preliminary data.</text>
</comment>
<evidence type="ECO:0000256" key="1">
    <source>
        <dbReference type="SAM" id="MobiDB-lite"/>
    </source>
</evidence>
<feature type="region of interest" description="Disordered" evidence="1">
    <location>
        <begin position="158"/>
        <end position="208"/>
    </location>
</feature>
<protein>
    <submittedName>
        <fullName evidence="2">Uncharacterized protein</fullName>
    </submittedName>
</protein>
<organism evidence="2 3">
    <name type="scientific">Symbiodinium natans</name>
    <dbReference type="NCBI Taxonomy" id="878477"/>
    <lineage>
        <taxon>Eukaryota</taxon>
        <taxon>Sar</taxon>
        <taxon>Alveolata</taxon>
        <taxon>Dinophyceae</taxon>
        <taxon>Suessiales</taxon>
        <taxon>Symbiodiniaceae</taxon>
        <taxon>Symbiodinium</taxon>
    </lineage>
</organism>
<evidence type="ECO:0000313" key="2">
    <source>
        <dbReference type="EMBL" id="CAE7450302.1"/>
    </source>
</evidence>
<name>A0A812RST7_9DINO</name>
<accession>A0A812RST7</accession>